<evidence type="ECO:0000256" key="5">
    <source>
        <dbReference type="ARBA" id="ARBA00023136"/>
    </source>
</evidence>
<sequence length="421" mass="44545">MRLPLWHLTLASIRNRGLATVLTLVAIALSVTLLLGVERLRNDARSSFANTLSGTDLIVGARSGAVQLLLYSVFHIGDATHDVSWSRIDALRSHKDVAWLVPVSLGDSHRGFRVVGTTADFFAHVQTGDRQPLRFAAGQAFDGVFDAVVGAEVAASLGYAPGAKIVLSHGAGEFAAAEHGDKPFTVTGVLARTGTPVDRSVLVGLAAIEAIHLDWQGGSRIPGVEIPAQFVGKFDLSPKRVTAALIGLERRSTVFRVQREINTSDGEPLLAILPGVTLDELWRVVGVVERVLLAVSAFVVAVGLAGLVATLVSSLSARRRELAILRALGAGPGDVFVLLMTESVLLAVAGCALGVMLLWALSAGIAPWLMAEHGVQLVARFVDQSELVWLAGVIAAALLASVIPAWRAYRYSLADGMTVRM</sequence>
<feature type="transmembrane region" description="Helical" evidence="6">
    <location>
        <begin position="291"/>
        <end position="315"/>
    </location>
</feature>
<evidence type="ECO:0000256" key="4">
    <source>
        <dbReference type="ARBA" id="ARBA00022989"/>
    </source>
</evidence>
<proteinExistence type="predicted"/>
<dbReference type="PANTHER" id="PTHR43738:SF2">
    <property type="entry name" value="ABC TRANSPORTER PERMEASE"/>
    <property type="match status" value="1"/>
</dbReference>
<dbReference type="Pfam" id="PF12704">
    <property type="entry name" value="MacB_PCD"/>
    <property type="match status" value="1"/>
</dbReference>
<evidence type="ECO:0000259" key="8">
    <source>
        <dbReference type="Pfam" id="PF12704"/>
    </source>
</evidence>
<comment type="caution">
    <text evidence="9">The sequence shown here is derived from an EMBL/GenBank/DDBJ whole genome shotgun (WGS) entry which is preliminary data.</text>
</comment>
<feature type="domain" description="ABC3 transporter permease C-terminal" evidence="7">
    <location>
        <begin position="294"/>
        <end position="412"/>
    </location>
</feature>
<gene>
    <name evidence="9" type="ORF">FHP91_04795</name>
</gene>
<evidence type="ECO:0000256" key="2">
    <source>
        <dbReference type="ARBA" id="ARBA00022475"/>
    </source>
</evidence>
<protein>
    <submittedName>
        <fullName evidence="9">FtsX-like permease family protein</fullName>
    </submittedName>
</protein>
<accession>A0A557R1F1</accession>
<dbReference type="InterPro" id="IPR025857">
    <property type="entry name" value="MacB_PCD"/>
</dbReference>
<dbReference type="Pfam" id="PF02687">
    <property type="entry name" value="FtsX"/>
    <property type="match status" value="1"/>
</dbReference>
<keyword evidence="2" id="KW-1003">Cell membrane</keyword>
<feature type="transmembrane region" description="Helical" evidence="6">
    <location>
        <begin position="387"/>
        <end position="406"/>
    </location>
</feature>
<dbReference type="RefSeq" id="WP_144308488.1">
    <property type="nucleotide sequence ID" value="NZ_VMNK01000003.1"/>
</dbReference>
<dbReference type="OrthoDB" id="9784014at2"/>
<dbReference type="AlphaFoldDB" id="A0A557R1F1"/>
<keyword evidence="10" id="KW-1185">Reference proteome</keyword>
<evidence type="ECO:0000259" key="7">
    <source>
        <dbReference type="Pfam" id="PF02687"/>
    </source>
</evidence>
<dbReference type="EMBL" id="VMNK01000003">
    <property type="protein sequence ID" value="TVO58975.1"/>
    <property type="molecule type" value="Genomic_DNA"/>
</dbReference>
<evidence type="ECO:0000313" key="10">
    <source>
        <dbReference type="Proteomes" id="UP000319502"/>
    </source>
</evidence>
<dbReference type="Proteomes" id="UP000319502">
    <property type="component" value="Unassembled WGS sequence"/>
</dbReference>
<keyword evidence="5 6" id="KW-0472">Membrane</keyword>
<keyword evidence="3 6" id="KW-0812">Transmembrane</keyword>
<comment type="subcellular location">
    <subcellularLocation>
        <location evidence="1">Cell membrane</location>
        <topology evidence="1">Multi-pass membrane protein</topology>
    </subcellularLocation>
</comment>
<dbReference type="InterPro" id="IPR003838">
    <property type="entry name" value="ABC3_permease_C"/>
</dbReference>
<evidence type="ECO:0000256" key="1">
    <source>
        <dbReference type="ARBA" id="ARBA00004651"/>
    </source>
</evidence>
<evidence type="ECO:0000256" key="3">
    <source>
        <dbReference type="ARBA" id="ARBA00022692"/>
    </source>
</evidence>
<evidence type="ECO:0000313" key="9">
    <source>
        <dbReference type="EMBL" id="TVO58975.1"/>
    </source>
</evidence>
<keyword evidence="4 6" id="KW-1133">Transmembrane helix</keyword>
<name>A0A557R1F1_9RHOO</name>
<dbReference type="PANTHER" id="PTHR43738">
    <property type="entry name" value="ABC TRANSPORTER, MEMBRANE PROTEIN"/>
    <property type="match status" value="1"/>
</dbReference>
<reference evidence="9 10" key="1">
    <citation type="submission" date="2019-07" db="EMBL/GenBank/DDBJ databases">
        <title>The pathways for chlorine oxyanion respiration interact through the shared metabolite chlorate.</title>
        <authorList>
            <person name="Barnum T.P."/>
            <person name="Cheng Y."/>
            <person name="Hill K.A."/>
            <person name="Lucas L.N."/>
            <person name="Carlson H.K."/>
            <person name="Coates J.D."/>
        </authorList>
    </citation>
    <scope>NUCLEOTIDE SEQUENCE [LARGE SCALE GENOMIC DNA]</scope>
    <source>
        <strain evidence="9 10">SFB-3</strain>
    </source>
</reference>
<organism evidence="9 10">
    <name type="scientific">Denitromonas halophila</name>
    <dbReference type="NCBI Taxonomy" id="1629404"/>
    <lineage>
        <taxon>Bacteria</taxon>
        <taxon>Pseudomonadati</taxon>
        <taxon>Pseudomonadota</taxon>
        <taxon>Betaproteobacteria</taxon>
        <taxon>Rhodocyclales</taxon>
        <taxon>Zoogloeaceae</taxon>
        <taxon>Denitromonas</taxon>
    </lineage>
</organism>
<feature type="domain" description="MacB-like periplasmic core" evidence="8">
    <location>
        <begin position="20"/>
        <end position="208"/>
    </location>
</feature>
<dbReference type="GO" id="GO:0005886">
    <property type="term" value="C:plasma membrane"/>
    <property type="evidence" value="ECO:0007669"/>
    <property type="project" value="UniProtKB-SubCell"/>
</dbReference>
<evidence type="ECO:0000256" key="6">
    <source>
        <dbReference type="SAM" id="Phobius"/>
    </source>
</evidence>
<dbReference type="InterPro" id="IPR051125">
    <property type="entry name" value="ABC-4/HrtB_transporter"/>
</dbReference>
<feature type="transmembrane region" description="Helical" evidence="6">
    <location>
        <begin position="336"/>
        <end position="361"/>
    </location>
</feature>